<dbReference type="SMART" id="SM01360">
    <property type="entry name" value="A2M"/>
    <property type="match status" value="1"/>
</dbReference>
<feature type="compositionally biased region" description="Basic and acidic residues" evidence="2">
    <location>
        <begin position="262"/>
        <end position="279"/>
    </location>
</feature>
<dbReference type="PROSITE" id="PS00626">
    <property type="entry name" value="RCC1_2"/>
    <property type="match status" value="1"/>
</dbReference>
<dbReference type="Gene3D" id="2.60.40.3710">
    <property type="match status" value="1"/>
</dbReference>
<evidence type="ECO:0000259" key="3">
    <source>
        <dbReference type="SMART" id="SM01359"/>
    </source>
</evidence>
<protein>
    <submittedName>
        <fullName evidence="5">Uncharacterized protein</fullName>
    </submittedName>
</protein>
<dbReference type="Gene3D" id="2.60.40.1930">
    <property type="match status" value="1"/>
</dbReference>
<dbReference type="PANTHER" id="PTHR40094">
    <property type="entry name" value="ALPHA-2-MACROGLOBULIN HOMOLOG"/>
    <property type="match status" value="1"/>
</dbReference>
<dbReference type="Pfam" id="PF00207">
    <property type="entry name" value="A2M"/>
    <property type="match status" value="1"/>
</dbReference>
<dbReference type="EMBL" id="FTMS01000005">
    <property type="protein sequence ID" value="SIQ20401.1"/>
    <property type="molecule type" value="Genomic_DNA"/>
</dbReference>
<dbReference type="SMART" id="SM01359">
    <property type="entry name" value="A2M_N_2"/>
    <property type="match status" value="1"/>
</dbReference>
<reference evidence="5 6" key="1">
    <citation type="submission" date="2017-01" db="EMBL/GenBank/DDBJ databases">
        <authorList>
            <person name="Mah S.A."/>
            <person name="Swanson W.J."/>
            <person name="Moy G.W."/>
            <person name="Vacquier V.D."/>
        </authorList>
    </citation>
    <scope>NUCLEOTIDE SEQUENCE [LARGE SCALE GENOMIC DNA]</scope>
    <source>
        <strain evidence="5 6">ASpG1</strain>
    </source>
</reference>
<organism evidence="5 6">
    <name type="scientific">Alkalispirochaeta americana</name>
    <dbReference type="NCBI Taxonomy" id="159291"/>
    <lineage>
        <taxon>Bacteria</taxon>
        <taxon>Pseudomonadati</taxon>
        <taxon>Spirochaetota</taxon>
        <taxon>Spirochaetia</taxon>
        <taxon>Spirochaetales</taxon>
        <taxon>Spirochaetaceae</taxon>
        <taxon>Alkalispirochaeta</taxon>
    </lineage>
</organism>
<dbReference type="Proteomes" id="UP000186400">
    <property type="component" value="Unassembled WGS sequence"/>
</dbReference>
<dbReference type="InterPro" id="IPR002890">
    <property type="entry name" value="MG2"/>
</dbReference>
<accession>A0A1N6QUW4</accession>
<dbReference type="InterPro" id="IPR041246">
    <property type="entry name" value="Bact_MG10"/>
</dbReference>
<dbReference type="RefSeq" id="WP_083943742.1">
    <property type="nucleotide sequence ID" value="NZ_FTMS01000005.1"/>
</dbReference>
<dbReference type="OrthoDB" id="9767116at2"/>
<gene>
    <name evidence="5" type="ORF">SAMN05920897_10559</name>
</gene>
<name>A0A1N6QUW4_9SPIO</name>
<feature type="region of interest" description="Disordered" evidence="2">
    <location>
        <begin position="262"/>
        <end position="295"/>
    </location>
</feature>
<dbReference type="Pfam" id="PF17973">
    <property type="entry name" value="bMG10"/>
    <property type="match status" value="1"/>
</dbReference>
<dbReference type="Pfam" id="PF01835">
    <property type="entry name" value="MG2"/>
    <property type="match status" value="1"/>
</dbReference>
<dbReference type="InterPro" id="IPR000408">
    <property type="entry name" value="Reg_chr_condens"/>
</dbReference>
<evidence type="ECO:0000313" key="5">
    <source>
        <dbReference type="EMBL" id="SIQ20401.1"/>
    </source>
</evidence>
<dbReference type="InterPro" id="IPR051802">
    <property type="entry name" value="YfhM-like"/>
</dbReference>
<proteinExistence type="inferred from homology"/>
<dbReference type="STRING" id="159291.SAMN05920897_10559"/>
<evidence type="ECO:0000256" key="1">
    <source>
        <dbReference type="ARBA" id="ARBA00010556"/>
    </source>
</evidence>
<evidence type="ECO:0000256" key="2">
    <source>
        <dbReference type="SAM" id="MobiDB-lite"/>
    </source>
</evidence>
<feature type="domain" description="Alpha-2-macroglobulin" evidence="4">
    <location>
        <begin position="1281"/>
        <end position="1370"/>
    </location>
</feature>
<keyword evidence="6" id="KW-1185">Reference proteome</keyword>
<sequence>MSNSSPSGKRLSSIAAGILHSALLGTLLGVVLLGTALSCSRGETAQTTPGDQGASPHDAIRTARDFQVPSSFLQGTLVYYRPDRDESGCVEATQHGQGDLLETAEPVRPLDWGPRDELPTENRRPRVYVTFDQPLVPLAMLGTEQRESSVLTLDPPIPGRYRWYGSRTIAFTPDEPIDGQRPIRVSLGQALLSGDGSALHRDYRDFSFSFFREHLDLVQVLPDGGDQIPNPLQLPPDQRRFTLLFNGPVDPDHVKNYIRLEVGQREGAGQKETEEKKTSPPEAPGFSLTHPRHESVQGDLNLRARSLVLELEEALPENREIRIILEAGASPFPGYIATTGDSVHTFHTITPFKKTGFSTRSYAFARSPQGDSNPLYIEFSHPLDKDSLDGNITVSLDLKDEAVTEFLDVHRQILRVNNLPVVYESTYTLTLGANLRDIYGRTLGTPRDLTIEVPRATRYSHFPNRGSRFLEAQFEPKIIFEHQNIDDGVWLAASIDDPFESFPAERLEPYDFSDVPENTRWFDVLNLSPYLKANGTGWVGLSWNFAEKNHRGERPSWAQANLQLQVTNLGLSVRYGYNRVLVWVRDLRDNNPVAGAMVSLLPSSRETDHGHRALTDSRGLAAIDIAPGVFRGIYTNRNDWDDFIIRVKSDSDLVEFKPNHSHNAWAQGIRASRNPGGIEDPQRATFLFNDRGIYRPGETITFRGIDRDLILGEYQVYQGDYTIKLVSSDWRAQGDYGSISGITTENGGFHGSFELPREMNPGFYYLEYAREGAPAHDRERLPVQVAYFRRAAFSVSLQPPDYQVLAGEQAAVGISAEYLAGGAMTAAPYHYDLSREPVVYQPPGREWEDYRFGPKQPRTGRSHLAQGQGQLDNTGRALEQISFDFSGTARGVPQKYQIEARVQDADSQEIAGRTSFIVHPAEIYAAMRISRKTRGHWGGYFVEAQTPFQVDLRLARIDGSLPPEDYPGKDTFELEVVRTEWKMVQQQGLGGRIHTRYEPEEVTVLRREISFRNSAGRLELNLPESGSYTLRLDGTDSQGRAVLTELELYASGSGFTRWGGDTARSIRLQPDRAVYQAGDLARIFVQTPLPRGEYLLTTEREGLLSHEIITIEGSQSVIEIPLEEAHVPVLYVMLTSASERQETPSSYFEPDLGKPRGYFGAALLEIDPDPRRFDIEINPSRQGYAPGETARVQLRVSRQGHPLEGAEVTLMATDRGVLDLIDHRVPDPVSFFYNPGRFPLGTAGADSRSLLIDPVTYDITSLQGGEAGAGKGMDRSDFRPTAFFEPFLTSDADGLIEVDINLPDTLTTYRLTALGVKDNTFALEESELLVSSPLPMRASLPRKLRERDTARAGVVLRNLSGTSRNVRITLDLQAPPDGDSPAGLVLDGAEEITLTLENNESREVSFQIGALRQGTYDLVFDLHARDIEGDIFQDRLRASLEVERGITSESVAVFGTVPPGTGEDPGKVREGFSFPHAAAPGFGELRLQFHTTRLHQLSREVAALDEIWHVSLSSRIARLTSPLLLGKGFTELTGRRGDHQEDLRTLVAEIETLQHSDGGFVEFTDLLAGITSSNPWTTLRTAHFLAEYTRLYEEELPRGLDKESLGLYLGRLVQDSRQDIHLRSYAFFAGSLLQGTSLGAARTLLQEETALGMDCLGLIALGVLQNPKDPGAAETIARDVLRKMMNLVNISPRGVEFLQTYQARHYFDSPARRLSLLSLLLETLEPDSPHLDRVAHSLVQELTAQNWSGRDDLLWGVRALARPLAHGDTSHIESPEEEALGVSINETEVLSAKAPGLYDGTDLFTFPLHEPPLSALPRDTEVPLELFLQGSRDLHYAAVMTYALPGEILHSRDEGLGVNRWIETLEGETLAAQELQRGETYRMVIHLEAPSQYYNLALRAPLPSGAEVIDGSLKTSGQYTARGGIEQRSWQRETQYGDTREYIDEGYLYPGPDGWHHHSLQPIRRIFDSEIQYYFSSFYAGSQTISFLFRALYPGMYPLPPARAELLQEPEVFGRTAGTLSIIQ</sequence>
<evidence type="ECO:0000313" key="6">
    <source>
        <dbReference type="Proteomes" id="UP000186400"/>
    </source>
</evidence>
<feature type="domain" description="Alpha-2-macroglobulin bait region" evidence="3">
    <location>
        <begin position="1066"/>
        <end position="1220"/>
    </location>
</feature>
<comment type="similarity">
    <text evidence="1">Belongs to the protease inhibitor I39 (alpha-2-macroglobulin) family. Bacterial alpha-2-macroglobulin subfamily.</text>
</comment>
<dbReference type="PANTHER" id="PTHR40094:SF1">
    <property type="entry name" value="UBIQUITIN DOMAIN-CONTAINING PROTEIN"/>
    <property type="match status" value="1"/>
</dbReference>
<dbReference type="GO" id="GO:0004866">
    <property type="term" value="F:endopeptidase inhibitor activity"/>
    <property type="evidence" value="ECO:0007669"/>
    <property type="project" value="InterPro"/>
</dbReference>
<dbReference type="Pfam" id="PF07703">
    <property type="entry name" value="A2M_BRD"/>
    <property type="match status" value="1"/>
</dbReference>
<evidence type="ECO:0000259" key="4">
    <source>
        <dbReference type="SMART" id="SM01360"/>
    </source>
</evidence>
<dbReference type="InterPro" id="IPR011625">
    <property type="entry name" value="A2M_N_BRD"/>
</dbReference>
<dbReference type="InterPro" id="IPR001599">
    <property type="entry name" value="Macroglobln_a2"/>
</dbReference>